<sequence length="122" mass="13661">MVLYPTRMQPVERDEIEIGRPHLAIRLSCGRHRTGNRVGAAHLKQTSFVTRVHCVEGVLILPCARKSQRCSTTGSKNKHAFLSIWCQGMYQTLDFIIPPFAAGLIGRKGVWKQQGKKCNDSA</sequence>
<proteinExistence type="predicted"/>
<dbReference type="GeneID" id="5482119"/>
<dbReference type="HOGENOM" id="CLU_2028140_0_0_1"/>
<dbReference type="AlphaFoldDB" id="A7F634"/>
<dbReference type="InParanoid" id="A7F634"/>
<dbReference type="Proteomes" id="UP000001312">
    <property type="component" value="Unassembled WGS sequence"/>
</dbReference>
<protein>
    <submittedName>
        <fullName evidence="1">Uncharacterized protein</fullName>
    </submittedName>
</protein>
<reference evidence="2" key="1">
    <citation type="journal article" date="2011" name="PLoS Genet.">
        <title>Genomic analysis of the necrotrophic fungal pathogens Sclerotinia sclerotiorum and Botrytis cinerea.</title>
        <authorList>
            <person name="Amselem J."/>
            <person name="Cuomo C.A."/>
            <person name="van Kan J.A."/>
            <person name="Viaud M."/>
            <person name="Benito E.P."/>
            <person name="Couloux A."/>
            <person name="Coutinho P.M."/>
            <person name="de Vries R.P."/>
            <person name="Dyer P.S."/>
            <person name="Fillinger S."/>
            <person name="Fournier E."/>
            <person name="Gout L."/>
            <person name="Hahn M."/>
            <person name="Kohn L."/>
            <person name="Lapalu N."/>
            <person name="Plummer K.M."/>
            <person name="Pradier J.M."/>
            <person name="Quevillon E."/>
            <person name="Sharon A."/>
            <person name="Simon A."/>
            <person name="ten Have A."/>
            <person name="Tudzynski B."/>
            <person name="Tudzynski P."/>
            <person name="Wincker P."/>
            <person name="Andrew M."/>
            <person name="Anthouard V."/>
            <person name="Beever R.E."/>
            <person name="Beffa R."/>
            <person name="Benoit I."/>
            <person name="Bouzid O."/>
            <person name="Brault B."/>
            <person name="Chen Z."/>
            <person name="Choquer M."/>
            <person name="Collemare J."/>
            <person name="Cotton P."/>
            <person name="Danchin E.G."/>
            <person name="Da Silva C."/>
            <person name="Gautier A."/>
            <person name="Giraud C."/>
            <person name="Giraud T."/>
            <person name="Gonzalez C."/>
            <person name="Grossetete S."/>
            <person name="Guldener U."/>
            <person name="Henrissat B."/>
            <person name="Howlett B.J."/>
            <person name="Kodira C."/>
            <person name="Kretschmer M."/>
            <person name="Lappartient A."/>
            <person name="Leroch M."/>
            <person name="Levis C."/>
            <person name="Mauceli E."/>
            <person name="Neuveglise C."/>
            <person name="Oeser B."/>
            <person name="Pearson M."/>
            <person name="Poulain J."/>
            <person name="Poussereau N."/>
            <person name="Quesneville H."/>
            <person name="Rascle C."/>
            <person name="Schumacher J."/>
            <person name="Segurens B."/>
            <person name="Sexton A."/>
            <person name="Silva E."/>
            <person name="Sirven C."/>
            <person name="Soanes D.M."/>
            <person name="Talbot N.J."/>
            <person name="Templeton M."/>
            <person name="Yandava C."/>
            <person name="Yarden O."/>
            <person name="Zeng Q."/>
            <person name="Rollins J.A."/>
            <person name="Lebrun M.H."/>
            <person name="Dickman M."/>
        </authorList>
    </citation>
    <scope>NUCLEOTIDE SEQUENCE [LARGE SCALE GENOMIC DNA]</scope>
    <source>
        <strain evidence="2">ATCC 18683 / 1980 / Ss-1</strain>
    </source>
</reference>
<gene>
    <name evidence="1" type="ORF">SS1G_13062</name>
</gene>
<name>A7F634_SCLS1</name>
<accession>A7F634</accession>
<keyword evidence="2" id="KW-1185">Reference proteome</keyword>
<evidence type="ECO:0000313" key="1">
    <source>
        <dbReference type="EMBL" id="EDN98205.1"/>
    </source>
</evidence>
<dbReference type="RefSeq" id="XP_001585970.1">
    <property type="nucleotide sequence ID" value="XM_001585920.1"/>
</dbReference>
<evidence type="ECO:0000313" key="2">
    <source>
        <dbReference type="Proteomes" id="UP000001312"/>
    </source>
</evidence>
<dbReference type="EMBL" id="CH476643">
    <property type="protein sequence ID" value="EDN98205.1"/>
    <property type="molecule type" value="Genomic_DNA"/>
</dbReference>
<organism evidence="1 2">
    <name type="scientific">Sclerotinia sclerotiorum (strain ATCC 18683 / 1980 / Ss-1)</name>
    <name type="common">White mold</name>
    <name type="synonym">Whetzelinia sclerotiorum</name>
    <dbReference type="NCBI Taxonomy" id="665079"/>
    <lineage>
        <taxon>Eukaryota</taxon>
        <taxon>Fungi</taxon>
        <taxon>Dikarya</taxon>
        <taxon>Ascomycota</taxon>
        <taxon>Pezizomycotina</taxon>
        <taxon>Leotiomycetes</taxon>
        <taxon>Helotiales</taxon>
        <taxon>Sclerotiniaceae</taxon>
        <taxon>Sclerotinia</taxon>
    </lineage>
</organism>
<dbReference type="KEGG" id="ssl:SS1G_13062"/>